<dbReference type="EMBL" id="JAGQHR010000433">
    <property type="protein sequence ID" value="MCA9728625.1"/>
    <property type="molecule type" value="Genomic_DNA"/>
</dbReference>
<dbReference type="GO" id="GO:0008168">
    <property type="term" value="F:methyltransferase activity"/>
    <property type="evidence" value="ECO:0007669"/>
    <property type="project" value="UniProtKB-KW"/>
</dbReference>
<dbReference type="Proteomes" id="UP000697710">
    <property type="component" value="Unassembled WGS sequence"/>
</dbReference>
<name>A0A956LZI6_UNCEI</name>
<dbReference type="Gene3D" id="3.40.50.150">
    <property type="entry name" value="Vaccinia Virus protein VP39"/>
    <property type="match status" value="1"/>
</dbReference>
<reference evidence="2" key="2">
    <citation type="journal article" date="2021" name="Microbiome">
        <title>Successional dynamics and alternative stable states in a saline activated sludge microbial community over 9 years.</title>
        <authorList>
            <person name="Wang Y."/>
            <person name="Ye J."/>
            <person name="Ju F."/>
            <person name="Liu L."/>
            <person name="Boyd J.A."/>
            <person name="Deng Y."/>
            <person name="Parks D.H."/>
            <person name="Jiang X."/>
            <person name="Yin X."/>
            <person name="Woodcroft B.J."/>
            <person name="Tyson G.W."/>
            <person name="Hugenholtz P."/>
            <person name="Polz M.F."/>
            <person name="Zhang T."/>
        </authorList>
    </citation>
    <scope>NUCLEOTIDE SEQUENCE</scope>
    <source>
        <strain evidence="2">HKST-UBA01</strain>
    </source>
</reference>
<organism evidence="2 3">
    <name type="scientific">Eiseniibacteriota bacterium</name>
    <dbReference type="NCBI Taxonomy" id="2212470"/>
    <lineage>
        <taxon>Bacteria</taxon>
        <taxon>Candidatus Eiseniibacteriota</taxon>
    </lineage>
</organism>
<comment type="caution">
    <text evidence="2">The sequence shown here is derived from an EMBL/GenBank/DDBJ whole genome shotgun (WGS) entry which is preliminary data.</text>
</comment>
<dbReference type="GO" id="GO:0032259">
    <property type="term" value="P:methylation"/>
    <property type="evidence" value="ECO:0007669"/>
    <property type="project" value="UniProtKB-KW"/>
</dbReference>
<proteinExistence type="predicted"/>
<dbReference type="PANTHER" id="PTHR43591">
    <property type="entry name" value="METHYLTRANSFERASE"/>
    <property type="match status" value="1"/>
</dbReference>
<dbReference type="InterPro" id="IPR029063">
    <property type="entry name" value="SAM-dependent_MTases_sf"/>
</dbReference>
<reference evidence="2" key="1">
    <citation type="submission" date="2020-04" db="EMBL/GenBank/DDBJ databases">
        <authorList>
            <person name="Zhang T."/>
        </authorList>
    </citation>
    <scope>NUCLEOTIDE SEQUENCE</scope>
    <source>
        <strain evidence="2">HKST-UBA01</strain>
    </source>
</reference>
<dbReference type="InterPro" id="IPR041698">
    <property type="entry name" value="Methyltransf_25"/>
</dbReference>
<dbReference type="PANTHER" id="PTHR43591:SF110">
    <property type="entry name" value="RHODANESE DOMAIN-CONTAINING PROTEIN"/>
    <property type="match status" value="1"/>
</dbReference>
<dbReference type="CDD" id="cd02440">
    <property type="entry name" value="AdoMet_MTases"/>
    <property type="match status" value="1"/>
</dbReference>
<protein>
    <submittedName>
        <fullName evidence="2">Methyltransferase domain-containing protein</fullName>
    </submittedName>
</protein>
<evidence type="ECO:0000313" key="3">
    <source>
        <dbReference type="Proteomes" id="UP000697710"/>
    </source>
</evidence>
<dbReference type="SUPFAM" id="SSF53335">
    <property type="entry name" value="S-adenosyl-L-methionine-dependent methyltransferases"/>
    <property type="match status" value="1"/>
</dbReference>
<keyword evidence="2" id="KW-0808">Transferase</keyword>
<evidence type="ECO:0000313" key="2">
    <source>
        <dbReference type="EMBL" id="MCA9728625.1"/>
    </source>
</evidence>
<accession>A0A956LZI6</accession>
<keyword evidence="2" id="KW-0489">Methyltransferase</keyword>
<sequence length="193" mass="21254">MLDIGCGGGWALRRLSVLAPQAELHGIDYAAQSLSVAARTNRRLVEQRRVHLIDADVSDLPYDGSRFDLVVAFNSHYFWTDLGRGLREIMRVLRPGGALALAGGEYLGGKHDRRNRRLAANGRMNCQTLPALRETFREAGCSDVEIHEEWSMGWFCVAGRKHGADTEDLRFPAHTGYSSFGGATAAKGGVVRR</sequence>
<dbReference type="AlphaFoldDB" id="A0A956LZI6"/>
<gene>
    <name evidence="2" type="ORF">KC729_13130</name>
</gene>
<feature type="domain" description="Methyltransferase" evidence="1">
    <location>
        <begin position="2"/>
        <end position="97"/>
    </location>
</feature>
<dbReference type="Pfam" id="PF13649">
    <property type="entry name" value="Methyltransf_25"/>
    <property type="match status" value="1"/>
</dbReference>
<evidence type="ECO:0000259" key="1">
    <source>
        <dbReference type="Pfam" id="PF13649"/>
    </source>
</evidence>